<dbReference type="AlphaFoldDB" id="A0A9W9Y8P8"/>
<protein>
    <submittedName>
        <fullName evidence="2">Cation channel</fullName>
    </submittedName>
</protein>
<evidence type="ECO:0000256" key="1">
    <source>
        <dbReference type="SAM" id="MobiDB-lite"/>
    </source>
</evidence>
<gene>
    <name evidence="2" type="primary">FAM26E_6</name>
    <name evidence="2" type="ORF">OS493_030227</name>
</gene>
<evidence type="ECO:0000313" key="2">
    <source>
        <dbReference type="EMBL" id="KAJ7324054.1"/>
    </source>
</evidence>
<evidence type="ECO:0000313" key="3">
    <source>
        <dbReference type="Proteomes" id="UP001163046"/>
    </source>
</evidence>
<name>A0A9W9Y8P8_9CNID</name>
<reference evidence="2" key="1">
    <citation type="submission" date="2023-01" db="EMBL/GenBank/DDBJ databases">
        <title>Genome assembly of the deep-sea coral Lophelia pertusa.</title>
        <authorList>
            <person name="Herrera S."/>
            <person name="Cordes E."/>
        </authorList>
    </citation>
    <scope>NUCLEOTIDE SEQUENCE</scope>
    <source>
        <strain evidence="2">USNM1676648</strain>
        <tissue evidence="2">Polyp</tissue>
    </source>
</reference>
<dbReference type="EMBL" id="MU827809">
    <property type="protein sequence ID" value="KAJ7324054.1"/>
    <property type="molecule type" value="Genomic_DNA"/>
</dbReference>
<organism evidence="2 3">
    <name type="scientific">Desmophyllum pertusum</name>
    <dbReference type="NCBI Taxonomy" id="174260"/>
    <lineage>
        <taxon>Eukaryota</taxon>
        <taxon>Metazoa</taxon>
        <taxon>Cnidaria</taxon>
        <taxon>Anthozoa</taxon>
        <taxon>Hexacorallia</taxon>
        <taxon>Scleractinia</taxon>
        <taxon>Caryophylliina</taxon>
        <taxon>Caryophylliidae</taxon>
        <taxon>Desmophyllum</taxon>
    </lineage>
</organism>
<feature type="compositionally biased region" description="Basic and acidic residues" evidence="1">
    <location>
        <begin position="284"/>
        <end position="294"/>
    </location>
</feature>
<dbReference type="OrthoDB" id="5962981at2759"/>
<proteinExistence type="predicted"/>
<sequence length="307" mass="33880">MAPSLTSLMTSLKSGFQNNSGSIRNTTIALLVFGLNEDFGTLFLDAASLQRRKDKERNASVVVFIRAGVARDYYICAVLGGTKEAKLINATAEEKLQIETDYANAGNISQTAAIVLLGGALITALVAISVQRCCFQQEIGSLPSPYAYQKLESEAAVDAFKENMEKLAQGQGKRRADLYFATMHQTNPSDILKNAYQNLVTVNKFDEAFPSLEDYQHLQAQAAVTAFKERVQQEGKQKVELTFVDTTWREYEASDAFSLVNSAYEAMVDRYPRSTGDRSQPYVKESKDGKDAGSRDNIPAEVSMEMN</sequence>
<feature type="region of interest" description="Disordered" evidence="1">
    <location>
        <begin position="271"/>
        <end position="307"/>
    </location>
</feature>
<accession>A0A9W9Y8P8</accession>
<keyword evidence="3" id="KW-1185">Reference proteome</keyword>
<comment type="caution">
    <text evidence="2">The sequence shown here is derived from an EMBL/GenBank/DDBJ whole genome shotgun (WGS) entry which is preliminary data.</text>
</comment>
<dbReference type="Proteomes" id="UP001163046">
    <property type="component" value="Unassembled WGS sequence"/>
</dbReference>